<feature type="domain" description="Mannitol dehydrogenase N-terminal" evidence="3">
    <location>
        <begin position="32"/>
        <end position="275"/>
    </location>
</feature>
<dbReference type="PANTHER" id="PTHR43362:SF1">
    <property type="entry name" value="MANNITOL DEHYDROGENASE 2-RELATED"/>
    <property type="match status" value="1"/>
</dbReference>
<dbReference type="SUPFAM" id="SSF48179">
    <property type="entry name" value="6-phosphogluconate dehydrogenase C-terminal domain-like"/>
    <property type="match status" value="1"/>
</dbReference>
<protein>
    <submittedName>
        <fullName evidence="5">Mannitol dehydrogenase family protein</fullName>
    </submittedName>
</protein>
<keyword evidence="6" id="KW-1185">Reference proteome</keyword>
<gene>
    <name evidence="5" type="ORF">E3C22_03755</name>
</gene>
<comment type="caution">
    <text evidence="5">The sequence shown here is derived from an EMBL/GenBank/DDBJ whole genome shotgun (WGS) entry which is preliminary data.</text>
</comment>
<proteinExistence type="predicted"/>
<name>A0A4Y8RV04_9HYPH</name>
<evidence type="ECO:0000256" key="1">
    <source>
        <dbReference type="ARBA" id="ARBA00023002"/>
    </source>
</evidence>
<dbReference type="PANTHER" id="PTHR43362">
    <property type="entry name" value="MANNITOL DEHYDROGENASE DSF1-RELATED"/>
    <property type="match status" value="1"/>
</dbReference>
<evidence type="ECO:0000259" key="4">
    <source>
        <dbReference type="Pfam" id="PF08125"/>
    </source>
</evidence>
<evidence type="ECO:0000259" key="3">
    <source>
        <dbReference type="Pfam" id="PF01232"/>
    </source>
</evidence>
<keyword evidence="1" id="KW-0560">Oxidoreductase</keyword>
<dbReference type="InterPro" id="IPR050988">
    <property type="entry name" value="Mannitol_DH/Oxidoreductase"/>
</dbReference>
<reference evidence="5 6" key="1">
    <citation type="submission" date="2019-03" db="EMBL/GenBank/DDBJ databases">
        <title>Jiella endophytica sp. nov., a novel endophytic bacterium isolated from root of Ficus microcarpa Linn. f.</title>
        <authorList>
            <person name="Tuo L."/>
        </authorList>
    </citation>
    <scope>NUCLEOTIDE SEQUENCE [LARGE SCALE GENOMIC DNA]</scope>
    <source>
        <strain evidence="5 6">CBS5Q-3</strain>
    </source>
</reference>
<dbReference type="InterPro" id="IPR013328">
    <property type="entry name" value="6PGD_dom2"/>
</dbReference>
<sequence length="492" mass="53016">MSSPDRLSLETLSGLPETVQTPAYDPRSVRPGIVHLGVGAFHRAHQAVTLDDILATDPQWGIVGASLRRADMRDALAPQDDLYTVAVRSGEGTALRIVGSIRQILVAPEDPETLLKAMCEPAIRIVSLTVTEKGYCHDPATGDLNPDHPDVKADLQNPRAPTSAPGLLVEALRRRREAKIVPFTVMPCDNLPANGPTVHRIMAQYAALLDDGLARFVERDVAVAGTMVDRIVPATTDADTAEIAAALGVADAWPVVTEPFTQWVIEDRFPTGRPDFGAFGAEMVADVEPYERMKLRMLNGSHSTLAYLGYLAGYQTVSETMADPAYERLVSDMMTDEIMPTLEMPGTDLGGYRDALIARFHNPALKHRTWQIAMDGSQKLPQRFLGTVRDRLAAGQPIDRLALGIAAWMRYVIGTDENGAPIDVKDPLADRLKAIGAEAGGDPQRLAAAYLGVAEVFGRDLSGDPAFVEPVTRALAALLSKGAAATVKDFAT</sequence>
<feature type="domain" description="Mannitol dehydrogenase C-terminal" evidence="4">
    <location>
        <begin position="286"/>
        <end position="478"/>
    </location>
</feature>
<dbReference type="InterPro" id="IPR013131">
    <property type="entry name" value="Mannitol_DH_N"/>
</dbReference>
<dbReference type="OrthoDB" id="271711at2"/>
<evidence type="ECO:0000313" key="5">
    <source>
        <dbReference type="EMBL" id="TFF27582.1"/>
    </source>
</evidence>
<accession>A0A4Y8RV04</accession>
<evidence type="ECO:0000256" key="2">
    <source>
        <dbReference type="SAM" id="MobiDB-lite"/>
    </source>
</evidence>
<dbReference type="Pfam" id="PF01232">
    <property type="entry name" value="Mannitol_dh"/>
    <property type="match status" value="1"/>
</dbReference>
<dbReference type="Pfam" id="PF08125">
    <property type="entry name" value="Mannitol_dh_C"/>
    <property type="match status" value="1"/>
</dbReference>
<dbReference type="Proteomes" id="UP000298179">
    <property type="component" value="Unassembled WGS sequence"/>
</dbReference>
<dbReference type="Gene3D" id="1.10.1040.10">
    <property type="entry name" value="N-(1-d-carboxylethyl)-l-norvaline Dehydrogenase, domain 2"/>
    <property type="match status" value="1"/>
</dbReference>
<dbReference type="RefSeq" id="WP_134760334.1">
    <property type="nucleotide sequence ID" value="NZ_SOZD01000001.1"/>
</dbReference>
<dbReference type="EMBL" id="SOZD01000001">
    <property type="protein sequence ID" value="TFF27582.1"/>
    <property type="molecule type" value="Genomic_DNA"/>
</dbReference>
<evidence type="ECO:0000313" key="6">
    <source>
        <dbReference type="Proteomes" id="UP000298179"/>
    </source>
</evidence>
<dbReference type="PRINTS" id="PR00084">
    <property type="entry name" value="MTLDHDRGNASE"/>
</dbReference>
<dbReference type="GO" id="GO:0016616">
    <property type="term" value="F:oxidoreductase activity, acting on the CH-OH group of donors, NAD or NADP as acceptor"/>
    <property type="evidence" value="ECO:0007669"/>
    <property type="project" value="TreeGrafter"/>
</dbReference>
<dbReference type="AlphaFoldDB" id="A0A4Y8RV04"/>
<dbReference type="InterPro" id="IPR008927">
    <property type="entry name" value="6-PGluconate_DH-like_C_sf"/>
</dbReference>
<dbReference type="InterPro" id="IPR013118">
    <property type="entry name" value="Mannitol_DH_C"/>
</dbReference>
<dbReference type="InterPro" id="IPR036291">
    <property type="entry name" value="NAD(P)-bd_dom_sf"/>
</dbReference>
<dbReference type="InterPro" id="IPR000669">
    <property type="entry name" value="Mannitol_DH"/>
</dbReference>
<feature type="region of interest" description="Disordered" evidence="2">
    <location>
        <begin position="1"/>
        <end position="26"/>
    </location>
</feature>
<organism evidence="5 6">
    <name type="scientific">Jiella endophytica</name>
    <dbReference type="NCBI Taxonomy" id="2558362"/>
    <lineage>
        <taxon>Bacteria</taxon>
        <taxon>Pseudomonadati</taxon>
        <taxon>Pseudomonadota</taxon>
        <taxon>Alphaproteobacteria</taxon>
        <taxon>Hyphomicrobiales</taxon>
        <taxon>Aurantimonadaceae</taxon>
        <taxon>Jiella</taxon>
    </lineage>
</organism>
<dbReference type="Gene3D" id="3.40.50.720">
    <property type="entry name" value="NAD(P)-binding Rossmann-like Domain"/>
    <property type="match status" value="1"/>
</dbReference>
<dbReference type="SUPFAM" id="SSF51735">
    <property type="entry name" value="NAD(P)-binding Rossmann-fold domains"/>
    <property type="match status" value="1"/>
</dbReference>